<evidence type="ECO:0000313" key="3">
    <source>
        <dbReference type="EMBL" id="GFO86248.1"/>
    </source>
</evidence>
<reference evidence="3" key="1">
    <citation type="submission" date="2020-06" db="EMBL/GenBank/DDBJ databases">
        <title>Characterization of fructooligosaccharide metabolism and fructooligosaccharide-degrading enzymes in human commensal butyrate producers.</title>
        <authorList>
            <person name="Tanno H."/>
            <person name="Fujii T."/>
            <person name="Hirano K."/>
            <person name="Maeno S."/>
            <person name="Tonozuka T."/>
            <person name="Sakamoto M."/>
            <person name="Ohkuma M."/>
            <person name="Tochio T."/>
            <person name="Endo A."/>
        </authorList>
    </citation>
    <scope>NUCLEOTIDE SEQUENCE</scope>
    <source>
        <strain evidence="3">JCM 17466</strain>
    </source>
</reference>
<protein>
    <submittedName>
        <fullName evidence="3">GumG protein</fullName>
    </submittedName>
</protein>
<comment type="caution">
    <text evidence="3">The sequence shown here is derived from an EMBL/GenBank/DDBJ whole genome shotgun (WGS) entry which is preliminary data.</text>
</comment>
<dbReference type="InterPro" id="IPR052734">
    <property type="entry name" value="Nod_factor_acetyltransferase"/>
</dbReference>
<dbReference type="Pfam" id="PF01757">
    <property type="entry name" value="Acyl_transf_3"/>
    <property type="match status" value="1"/>
</dbReference>
<dbReference type="Proteomes" id="UP000613208">
    <property type="component" value="Unassembled WGS sequence"/>
</dbReference>
<feature type="domain" description="Acyltransferase 3" evidence="2">
    <location>
        <begin position="7"/>
        <end position="287"/>
    </location>
</feature>
<feature type="transmembrane region" description="Helical" evidence="1">
    <location>
        <begin position="144"/>
        <end position="161"/>
    </location>
</feature>
<keyword evidence="1" id="KW-1133">Transmembrane helix</keyword>
<feature type="transmembrane region" description="Helical" evidence="1">
    <location>
        <begin position="280"/>
        <end position="298"/>
    </location>
</feature>
<feature type="transmembrane region" description="Helical" evidence="1">
    <location>
        <begin position="12"/>
        <end position="30"/>
    </location>
</feature>
<organism evidence="3 4">
    <name type="scientific">Anaerostipes butyraticus</name>
    <dbReference type="NCBI Taxonomy" id="645466"/>
    <lineage>
        <taxon>Bacteria</taxon>
        <taxon>Bacillati</taxon>
        <taxon>Bacillota</taxon>
        <taxon>Clostridia</taxon>
        <taxon>Lachnospirales</taxon>
        <taxon>Lachnospiraceae</taxon>
        <taxon>Anaerostipes</taxon>
    </lineage>
</organism>
<sequence>MEEKNRIKYIDLCKGLGILMVTLGHVTTLANPLDQWMSSMKLSIFFVAAGYLICYTNSYEKQTLKRYVFKLLKSLMVPYVLFSAFGITFRYFAMVLQNAVNMDSIKSYIFATITLRGIFALWFLPVLFFAEILFYCLIRYAPRIVKLLVILLPPLIATWYGGYLEQLQMVLSPLWYERVSFVLFPAGKTIVALWYLYIGYLGCRLCQQIQNGELLFGAGIIFSVINIYLSQQNMEVDMNHMDFGIHPELFFIGGILGSFGALFVFQFLEKYWSFPILNYFGRNSLILMSTQRAFYILAVGKVGWQEISGAVEALSWRYYLDSLGALAIVLILEYSIITFINERAKFMIGKF</sequence>
<evidence type="ECO:0000256" key="1">
    <source>
        <dbReference type="SAM" id="Phobius"/>
    </source>
</evidence>
<dbReference type="GO" id="GO:0016747">
    <property type="term" value="F:acyltransferase activity, transferring groups other than amino-acyl groups"/>
    <property type="evidence" value="ECO:0007669"/>
    <property type="project" value="InterPro"/>
</dbReference>
<evidence type="ECO:0000313" key="4">
    <source>
        <dbReference type="Proteomes" id="UP000613208"/>
    </source>
</evidence>
<feature type="transmembrane region" description="Helical" evidence="1">
    <location>
        <begin position="212"/>
        <end position="229"/>
    </location>
</feature>
<keyword evidence="1" id="KW-0472">Membrane</keyword>
<gene>
    <name evidence="3" type="primary">gumG</name>
    <name evidence="3" type="ORF">ANBU17_25950</name>
</gene>
<proteinExistence type="predicted"/>
<dbReference type="AlphaFoldDB" id="A0A916Q8F0"/>
<keyword evidence="4" id="KW-1185">Reference proteome</keyword>
<dbReference type="PANTHER" id="PTHR37312">
    <property type="entry name" value="MEMBRANE-BOUND ACYLTRANSFERASE YKRP-RELATED"/>
    <property type="match status" value="1"/>
</dbReference>
<evidence type="ECO:0000259" key="2">
    <source>
        <dbReference type="Pfam" id="PF01757"/>
    </source>
</evidence>
<dbReference type="PANTHER" id="PTHR37312:SF1">
    <property type="entry name" value="MEMBRANE-BOUND ACYLTRANSFERASE YKRP-RELATED"/>
    <property type="match status" value="1"/>
</dbReference>
<feature type="transmembrane region" description="Helical" evidence="1">
    <location>
        <begin position="249"/>
        <end position="268"/>
    </location>
</feature>
<feature type="transmembrane region" description="Helical" evidence="1">
    <location>
        <begin position="113"/>
        <end position="137"/>
    </location>
</feature>
<dbReference type="InterPro" id="IPR002656">
    <property type="entry name" value="Acyl_transf_3_dom"/>
</dbReference>
<dbReference type="EMBL" id="BLYI01000062">
    <property type="protein sequence ID" value="GFO86248.1"/>
    <property type="molecule type" value="Genomic_DNA"/>
</dbReference>
<feature type="transmembrane region" description="Helical" evidence="1">
    <location>
        <begin position="181"/>
        <end position="200"/>
    </location>
</feature>
<feature type="transmembrane region" description="Helical" evidence="1">
    <location>
        <begin position="318"/>
        <end position="340"/>
    </location>
</feature>
<keyword evidence="1" id="KW-0812">Transmembrane</keyword>
<accession>A0A916Q8F0</accession>
<dbReference type="RefSeq" id="WP_201311909.1">
    <property type="nucleotide sequence ID" value="NZ_BLYI01000062.1"/>
</dbReference>
<feature type="transmembrane region" description="Helical" evidence="1">
    <location>
        <begin position="36"/>
        <end position="54"/>
    </location>
</feature>
<name>A0A916Q8F0_9FIRM</name>
<feature type="transmembrane region" description="Helical" evidence="1">
    <location>
        <begin position="75"/>
        <end position="93"/>
    </location>
</feature>